<feature type="compositionally biased region" description="Polar residues" evidence="2">
    <location>
        <begin position="454"/>
        <end position="470"/>
    </location>
</feature>
<dbReference type="CDD" id="cd17493">
    <property type="entry name" value="toxin_TenpN"/>
    <property type="match status" value="1"/>
</dbReference>
<feature type="region of interest" description="Disordered" evidence="2">
    <location>
        <begin position="440"/>
        <end position="470"/>
    </location>
</feature>
<accession>A0A7X9NMB7</accession>
<evidence type="ECO:0000256" key="2">
    <source>
        <dbReference type="SAM" id="MobiDB-lite"/>
    </source>
</evidence>
<dbReference type="Proteomes" id="UP000588071">
    <property type="component" value="Unassembled WGS sequence"/>
</dbReference>
<protein>
    <submittedName>
        <fullName evidence="3">Uncharacterized protein</fullName>
    </submittedName>
</protein>
<evidence type="ECO:0000313" key="3">
    <source>
        <dbReference type="EMBL" id="NME49819.1"/>
    </source>
</evidence>
<dbReference type="EMBL" id="JABAFV010000008">
    <property type="protein sequence ID" value="NME49819.1"/>
    <property type="molecule type" value="Genomic_DNA"/>
</dbReference>
<dbReference type="AlphaFoldDB" id="A0A7X9NMB7"/>
<evidence type="ECO:0000256" key="1">
    <source>
        <dbReference type="SAM" id="Coils"/>
    </source>
</evidence>
<keyword evidence="1" id="KW-0175">Coiled coil</keyword>
<name>A0A7X9NMB7_9ENTE</name>
<feature type="compositionally biased region" description="Basic and acidic residues" evidence="2">
    <location>
        <begin position="440"/>
        <end position="450"/>
    </location>
</feature>
<sequence>MNQYKLVTIDLAFYAQLHLRLGNEQLLRKAGRGYVGLYDEKENWYIPIRSNLGKKKPSNACFPTPFQTSNPHFKNPGLDFQKAIYVPKEYTITIQNTMPTDQANFISDNEDKIRKAFEEYVLFVDSANKKSASYRFSTIPLFPEGIEKIKALKQIEVKDIDSEKEIDLRQALKNQNPVEVKKALKLDLVDYGKDKTKLKEYLKIFARMPYLSVENLQLLVAQKADIRKFERLTDWQMENPDEKNQPLTYQLLDTQYVTKLDEKGQPIIDDEGKAVRYKTTELIDIVEVETSKKTNKEWTNNDYVEVFKKLKNLTSYEIKIDKINQKYQIDEKEKQILVQEHLGYEATMLTLIHAITHQNVKDNNQLFLADVHEYVLARRLDLPEADVTFESLEEKKLSETEIYNVLKFISKEGKTFIQNAERQMFHPSLETKFESKFEERVAKAKADKNKQTHKNTQQMNKQNSPKGKRP</sequence>
<evidence type="ECO:0000313" key="4">
    <source>
        <dbReference type="Proteomes" id="UP000588071"/>
    </source>
</evidence>
<feature type="coiled-coil region" evidence="1">
    <location>
        <begin position="313"/>
        <end position="340"/>
    </location>
</feature>
<comment type="caution">
    <text evidence="3">The sequence shown here is derived from an EMBL/GenBank/DDBJ whole genome shotgun (WGS) entry which is preliminary data.</text>
</comment>
<dbReference type="RefSeq" id="WP_168930977.1">
    <property type="nucleotide sequence ID" value="NZ_JABAFV010000008.1"/>
</dbReference>
<dbReference type="InterPro" id="IPR049929">
    <property type="entry name" value="TenpN-like"/>
</dbReference>
<proteinExistence type="predicted"/>
<organism evidence="3 4">
    <name type="scientific">Enterococcus cecorum</name>
    <dbReference type="NCBI Taxonomy" id="44008"/>
    <lineage>
        <taxon>Bacteria</taxon>
        <taxon>Bacillati</taxon>
        <taxon>Bacillota</taxon>
        <taxon>Bacilli</taxon>
        <taxon>Lactobacillales</taxon>
        <taxon>Enterococcaceae</taxon>
        <taxon>Enterococcus</taxon>
    </lineage>
</organism>
<gene>
    <name evidence="3" type="ORF">HF857_06120</name>
</gene>
<reference evidence="3 4" key="1">
    <citation type="submission" date="2020-04" db="EMBL/GenBank/DDBJ databases">
        <authorList>
            <person name="Hitch T.C.A."/>
            <person name="Wylensek D."/>
            <person name="Clavel T."/>
        </authorList>
    </citation>
    <scope>NUCLEOTIDE SEQUENCE [LARGE SCALE GENOMIC DNA]</scope>
    <source>
        <strain evidence="3 4">WCA-380-WT-3C</strain>
    </source>
</reference>